<dbReference type="AlphaFoldDB" id="A0A1B7N8Q8"/>
<evidence type="ECO:0000256" key="3">
    <source>
        <dbReference type="ARBA" id="ARBA00022679"/>
    </source>
</evidence>
<reference evidence="5 6" key="1">
    <citation type="submission" date="2016-06" db="EMBL/GenBank/DDBJ databases">
        <title>Comparative genomics of the ectomycorrhizal sister species Rhizopogon vinicolor and Rhizopogon vesiculosus (Basidiomycota: Boletales) reveals a divergence of the mating type B locus.</title>
        <authorList>
            <consortium name="DOE Joint Genome Institute"/>
            <person name="Mujic A.B."/>
            <person name="Kuo A."/>
            <person name="Tritt A."/>
            <person name="Lipzen A."/>
            <person name="Chen C."/>
            <person name="Johnson J."/>
            <person name="Sharma A."/>
            <person name="Barry K."/>
            <person name="Grigoriev I.V."/>
            <person name="Spatafora J.W."/>
        </authorList>
    </citation>
    <scope>NUCLEOTIDE SEQUENCE [LARGE SCALE GENOMIC DNA]</scope>
    <source>
        <strain evidence="5 6">AM-OR11-026</strain>
    </source>
</reference>
<keyword evidence="6" id="KW-1185">Reference proteome</keyword>
<dbReference type="Pfam" id="PF13847">
    <property type="entry name" value="Methyltransf_31"/>
    <property type="match status" value="1"/>
</dbReference>
<proteinExistence type="inferred from homology"/>
<sequence length="210" mass="24726">MSLPHKNEEYGTEVYWDTRYEQEAEDASFDWFKTYADVADYIRRLIPSKDARILMLGCGNSKFSEDMWEDGYKCITNVDYSPIVIEKMRNRHKDVRPEMTWEVKDVRTLDGLDFSSFDIAIDKGTMDAMMTSSTDVWDPPEQVIKDCTAEVSQVLRVLKRDGIFIYITFGQPHFRKRYLTGAHVTRETSLEVNQLGESFHYYMYTLRMLQ</sequence>
<keyword evidence="2 5" id="KW-0489">Methyltransferase</keyword>
<comment type="similarity">
    <text evidence="1">Belongs to the methyltransferase superfamily.</text>
</comment>
<feature type="domain" description="Methyltransferase" evidence="4">
    <location>
        <begin position="48"/>
        <end position="170"/>
    </location>
</feature>
<evidence type="ECO:0000256" key="2">
    <source>
        <dbReference type="ARBA" id="ARBA00022603"/>
    </source>
</evidence>
<evidence type="ECO:0000313" key="5">
    <source>
        <dbReference type="EMBL" id="OAX41239.1"/>
    </source>
</evidence>
<name>A0A1B7N8Q8_9AGAM</name>
<dbReference type="Proteomes" id="UP000092154">
    <property type="component" value="Unassembled WGS sequence"/>
</dbReference>
<dbReference type="STRING" id="1314800.A0A1B7N8Q8"/>
<dbReference type="GO" id="GO:0032259">
    <property type="term" value="P:methylation"/>
    <property type="evidence" value="ECO:0007669"/>
    <property type="project" value="UniProtKB-KW"/>
</dbReference>
<dbReference type="PANTHER" id="PTHR12176:SF80">
    <property type="entry name" value="EEF1A LYSINE METHYLTRANSFERASE 4"/>
    <property type="match status" value="1"/>
</dbReference>
<dbReference type="InterPro" id="IPR029063">
    <property type="entry name" value="SAM-dependent_MTases_sf"/>
</dbReference>
<organism evidence="5 6">
    <name type="scientific">Rhizopogon vinicolor AM-OR11-026</name>
    <dbReference type="NCBI Taxonomy" id="1314800"/>
    <lineage>
        <taxon>Eukaryota</taxon>
        <taxon>Fungi</taxon>
        <taxon>Dikarya</taxon>
        <taxon>Basidiomycota</taxon>
        <taxon>Agaricomycotina</taxon>
        <taxon>Agaricomycetes</taxon>
        <taxon>Agaricomycetidae</taxon>
        <taxon>Boletales</taxon>
        <taxon>Suillineae</taxon>
        <taxon>Rhizopogonaceae</taxon>
        <taxon>Rhizopogon</taxon>
    </lineage>
</organism>
<dbReference type="PANTHER" id="PTHR12176">
    <property type="entry name" value="SAM-DEPENDENT METHYLTRANSFERASE SUPERFAMILY PROTEIN"/>
    <property type="match status" value="1"/>
</dbReference>
<evidence type="ECO:0000313" key="6">
    <source>
        <dbReference type="Proteomes" id="UP000092154"/>
    </source>
</evidence>
<evidence type="ECO:0000259" key="4">
    <source>
        <dbReference type="Pfam" id="PF13847"/>
    </source>
</evidence>
<dbReference type="OrthoDB" id="411785at2759"/>
<dbReference type="InParanoid" id="A0A1B7N8Q8"/>
<gene>
    <name evidence="5" type="ORF">K503DRAFT_848510</name>
</gene>
<dbReference type="InterPro" id="IPR051419">
    <property type="entry name" value="Lys/N-term_MeTrsfase_sf"/>
</dbReference>
<dbReference type="CDD" id="cd02440">
    <property type="entry name" value="AdoMet_MTases"/>
    <property type="match status" value="1"/>
</dbReference>
<accession>A0A1B7N8Q8</accession>
<keyword evidence="3 5" id="KW-0808">Transferase</keyword>
<dbReference type="GO" id="GO:0008168">
    <property type="term" value="F:methyltransferase activity"/>
    <property type="evidence" value="ECO:0007669"/>
    <property type="project" value="UniProtKB-KW"/>
</dbReference>
<protein>
    <submittedName>
        <fullName evidence="5">S-adenosyl-L-methionine-dependent methyltransferase</fullName>
    </submittedName>
</protein>
<dbReference type="EMBL" id="KV448186">
    <property type="protein sequence ID" value="OAX41239.1"/>
    <property type="molecule type" value="Genomic_DNA"/>
</dbReference>
<dbReference type="SUPFAM" id="SSF53335">
    <property type="entry name" value="S-adenosyl-L-methionine-dependent methyltransferases"/>
    <property type="match status" value="1"/>
</dbReference>
<evidence type="ECO:0000256" key="1">
    <source>
        <dbReference type="ARBA" id="ARBA00008361"/>
    </source>
</evidence>
<dbReference type="InterPro" id="IPR025714">
    <property type="entry name" value="Methyltranfer_dom"/>
</dbReference>
<dbReference type="Gene3D" id="3.40.50.150">
    <property type="entry name" value="Vaccinia Virus protein VP39"/>
    <property type="match status" value="1"/>
</dbReference>